<dbReference type="FunFam" id="3.10.20.30:FF:000001">
    <property type="entry name" value="Ribosome-binding ATPase YchF"/>
    <property type="match status" value="1"/>
</dbReference>
<dbReference type="EMBL" id="VSIX01000004">
    <property type="protein sequence ID" value="TYB32086.1"/>
    <property type="molecule type" value="Genomic_DNA"/>
</dbReference>
<dbReference type="GO" id="GO:0046872">
    <property type="term" value="F:metal ion binding"/>
    <property type="evidence" value="ECO:0007669"/>
    <property type="project" value="UniProtKB-KW"/>
</dbReference>
<protein>
    <recommendedName>
        <fullName evidence="5">Ribosome-binding ATPase YchF</fullName>
    </recommendedName>
</protein>
<dbReference type="SUPFAM" id="SSF52540">
    <property type="entry name" value="P-loop containing nucleoside triphosphate hydrolases"/>
    <property type="match status" value="1"/>
</dbReference>
<dbReference type="HAMAP" id="MF_00944">
    <property type="entry name" value="YchF_OLA1_ATPase"/>
    <property type="match status" value="1"/>
</dbReference>
<evidence type="ECO:0000313" key="8">
    <source>
        <dbReference type="Proteomes" id="UP000324143"/>
    </source>
</evidence>
<dbReference type="GO" id="GO:0005525">
    <property type="term" value="F:GTP binding"/>
    <property type="evidence" value="ECO:0007669"/>
    <property type="project" value="InterPro"/>
</dbReference>
<dbReference type="CDD" id="cd04867">
    <property type="entry name" value="TGS_YchF_OLA1"/>
    <property type="match status" value="1"/>
</dbReference>
<feature type="domain" description="OBG-type G" evidence="6">
    <location>
        <begin position="3"/>
        <end position="261"/>
    </location>
</feature>
<dbReference type="InterPro" id="IPR004396">
    <property type="entry name" value="ATPase_YchF/OLA1"/>
</dbReference>
<keyword evidence="8" id="KW-1185">Reference proteome</keyword>
<dbReference type="GO" id="GO:0005737">
    <property type="term" value="C:cytoplasm"/>
    <property type="evidence" value="ECO:0007669"/>
    <property type="project" value="TreeGrafter"/>
</dbReference>
<dbReference type="GO" id="GO:0016887">
    <property type="term" value="F:ATP hydrolysis activity"/>
    <property type="evidence" value="ECO:0007669"/>
    <property type="project" value="UniProtKB-UniRule"/>
</dbReference>
<dbReference type="InterPro" id="IPR041706">
    <property type="entry name" value="YchF_N"/>
</dbReference>
<dbReference type="PANTHER" id="PTHR23305">
    <property type="entry name" value="OBG GTPASE FAMILY"/>
    <property type="match status" value="1"/>
</dbReference>
<reference evidence="7" key="1">
    <citation type="submission" date="2019-08" db="EMBL/GenBank/DDBJ databases">
        <title>Genomic characterization of a novel candidate phylum (ARYD3) from a high temperature, high salinity tertiary oil reservoir in north central Oklahoma, USA.</title>
        <authorList>
            <person name="Youssef N.H."/>
            <person name="Yadav A."/>
            <person name="Elshahed M.S."/>
        </authorList>
    </citation>
    <scope>NUCLEOTIDE SEQUENCE [LARGE SCALE GENOMIC DNA]</scope>
    <source>
        <strain evidence="7">ARYD3</strain>
    </source>
</reference>
<dbReference type="Gene3D" id="1.10.150.300">
    <property type="entry name" value="TGS-like domain"/>
    <property type="match status" value="1"/>
</dbReference>
<dbReference type="SUPFAM" id="SSF81271">
    <property type="entry name" value="TGS-like"/>
    <property type="match status" value="1"/>
</dbReference>
<dbReference type="Proteomes" id="UP000324143">
    <property type="component" value="Unassembled WGS sequence"/>
</dbReference>
<dbReference type="InterPro" id="IPR013029">
    <property type="entry name" value="YchF_C"/>
</dbReference>
<evidence type="ECO:0000256" key="5">
    <source>
        <dbReference type="HAMAP-Rule" id="MF_00944"/>
    </source>
</evidence>
<keyword evidence="3 5" id="KW-0067">ATP-binding</keyword>
<dbReference type="InterPro" id="IPR027417">
    <property type="entry name" value="P-loop_NTPase"/>
</dbReference>
<dbReference type="CDD" id="cd01900">
    <property type="entry name" value="YchF"/>
    <property type="match status" value="1"/>
</dbReference>
<dbReference type="InterPro" id="IPR012676">
    <property type="entry name" value="TGS-like"/>
</dbReference>
<evidence type="ECO:0000313" key="7">
    <source>
        <dbReference type="EMBL" id="TYB32086.1"/>
    </source>
</evidence>
<name>A0A5D0MGC1_9BACT</name>
<dbReference type="AlphaFoldDB" id="A0A5D0MGC1"/>
<keyword evidence="2 5" id="KW-0547">Nucleotide-binding</keyword>
<dbReference type="FunFam" id="1.10.150.300:FF:000001">
    <property type="entry name" value="Ribosome-binding ATPase YchF"/>
    <property type="match status" value="1"/>
</dbReference>
<dbReference type="Pfam" id="PF01926">
    <property type="entry name" value="MMR_HSR1"/>
    <property type="match status" value="1"/>
</dbReference>
<dbReference type="GO" id="GO:0005524">
    <property type="term" value="F:ATP binding"/>
    <property type="evidence" value="ECO:0007669"/>
    <property type="project" value="UniProtKB-UniRule"/>
</dbReference>
<dbReference type="InterPro" id="IPR012675">
    <property type="entry name" value="Beta-grasp_dom_sf"/>
</dbReference>
<dbReference type="InterPro" id="IPR031167">
    <property type="entry name" value="G_OBG"/>
</dbReference>
<feature type="binding site" evidence="5">
    <location>
        <begin position="12"/>
        <end position="17"/>
    </location>
    <ligand>
        <name>ATP</name>
        <dbReference type="ChEBI" id="CHEBI:30616"/>
    </ligand>
</feature>
<dbReference type="PIRSF" id="PIRSF006641">
    <property type="entry name" value="CHP00092"/>
    <property type="match status" value="1"/>
</dbReference>
<comment type="caution">
    <text evidence="7">The sequence shown here is derived from an EMBL/GenBank/DDBJ whole genome shotgun (WGS) entry which is preliminary data.</text>
</comment>
<dbReference type="Pfam" id="PF06071">
    <property type="entry name" value="YchF-GTPase_C"/>
    <property type="match status" value="1"/>
</dbReference>
<evidence type="ECO:0000259" key="6">
    <source>
        <dbReference type="PROSITE" id="PS51710"/>
    </source>
</evidence>
<dbReference type="InterPro" id="IPR023192">
    <property type="entry name" value="TGS-like_dom_sf"/>
</dbReference>
<comment type="similarity">
    <text evidence="5">Belongs to the TRAFAC class OBG-HflX-like GTPase superfamily. OBG GTPase family. YchF/OLA1 subfamily.</text>
</comment>
<keyword evidence="1" id="KW-0479">Metal-binding</keyword>
<dbReference type="GO" id="GO:0043023">
    <property type="term" value="F:ribosomal large subunit binding"/>
    <property type="evidence" value="ECO:0007669"/>
    <property type="project" value="UniProtKB-UniRule"/>
</dbReference>
<dbReference type="InterPro" id="IPR006073">
    <property type="entry name" value="GTP-bd"/>
</dbReference>
<sequence length="369" mass="41621">MALNCGIIGLPNVGKSTIFSALTSAPAEAANYPFCTIEANVGIVDVPDKRLQKIADIFNPKEVKPTSIEFVDIAGLVEGASKGEGLGNKFLANIREVSALIHVVRCFENDDITHVYETIDPVRDIEIINMELSFADLETVEKRLKSIDKSLISHDKTVRENAKFEKDVLLKIEQYLSNGKPARLAKLNELEKKSIKSLNLLTLKQVLYVCNVAEDDIKSENKYVKEVEKVAAKEEAHTISLSGEIESQIAELEENEEKKEFMTMLGIETPGLYKLINKAYKLLGLRTFFTAGKREVSAWTFKHGMKAPETAGVIHSDFEKGFIRAEVYHYEDLIEHKEEKKLKENGKLRLEGKDYKVQDGDIMFYRFNV</sequence>
<evidence type="ECO:0000256" key="1">
    <source>
        <dbReference type="ARBA" id="ARBA00022723"/>
    </source>
</evidence>
<evidence type="ECO:0000256" key="3">
    <source>
        <dbReference type="ARBA" id="ARBA00022840"/>
    </source>
</evidence>
<dbReference type="PANTHER" id="PTHR23305:SF18">
    <property type="entry name" value="OBG-TYPE G DOMAIN-CONTAINING PROTEIN"/>
    <property type="match status" value="1"/>
</dbReference>
<dbReference type="PROSITE" id="PS51710">
    <property type="entry name" value="G_OBG"/>
    <property type="match status" value="1"/>
</dbReference>
<organism evidence="7 8">
    <name type="scientific">Candidatus Mcinerneyibacterium aminivorans</name>
    <dbReference type="NCBI Taxonomy" id="2703815"/>
    <lineage>
        <taxon>Bacteria</taxon>
        <taxon>Candidatus Macinerneyibacteriota</taxon>
        <taxon>Candidatus Mcinerneyibacteria</taxon>
        <taxon>Candidatus Mcinerneyibacteriales</taxon>
        <taxon>Candidatus Mcinerneyibacteriaceae</taxon>
        <taxon>Candidatus Mcinerneyibacterium</taxon>
    </lineage>
</organism>
<evidence type="ECO:0000256" key="4">
    <source>
        <dbReference type="ARBA" id="ARBA00022842"/>
    </source>
</evidence>
<comment type="function">
    <text evidence="5">ATPase that binds to both the 70S ribosome and the 50S ribosomal subunit in a nucleotide-independent manner.</text>
</comment>
<accession>A0A5D0MGC1</accession>
<dbReference type="NCBIfam" id="TIGR00092">
    <property type="entry name" value="redox-regulated ATPase YchF"/>
    <property type="match status" value="1"/>
</dbReference>
<keyword evidence="4" id="KW-0460">Magnesium</keyword>
<dbReference type="PRINTS" id="PR00326">
    <property type="entry name" value="GTP1OBG"/>
</dbReference>
<dbReference type="Gene3D" id="3.40.50.300">
    <property type="entry name" value="P-loop containing nucleotide triphosphate hydrolases"/>
    <property type="match status" value="1"/>
</dbReference>
<proteinExistence type="inferred from homology"/>
<evidence type="ECO:0000256" key="2">
    <source>
        <dbReference type="ARBA" id="ARBA00022741"/>
    </source>
</evidence>
<gene>
    <name evidence="5 7" type="primary">ychF</name>
    <name evidence="7" type="ORF">FXF47_00440</name>
</gene>
<dbReference type="Gene3D" id="3.10.20.30">
    <property type="match status" value="1"/>
</dbReference>